<sequence length="100" mass="11452">MAYNDPDSIAVKFAELQNLRASIAKARANLTSVRERQSGYTRNTENQNWDDEAFRAKFTRHQRADQVTQSIEEKLNETERAIDVTEQNLMGAVQRSMGAF</sequence>
<keyword evidence="3" id="KW-1185">Reference proteome</keyword>
<accession>A0ABQ3MHI2</accession>
<evidence type="ECO:0008006" key="4">
    <source>
        <dbReference type="Google" id="ProtNLM"/>
    </source>
</evidence>
<feature type="coiled-coil region" evidence="1">
    <location>
        <begin position="68"/>
        <end position="95"/>
    </location>
</feature>
<organism evidence="2 3">
    <name type="scientific">Lentzea cavernae</name>
    <dbReference type="NCBI Taxonomy" id="2020703"/>
    <lineage>
        <taxon>Bacteria</taxon>
        <taxon>Bacillati</taxon>
        <taxon>Actinomycetota</taxon>
        <taxon>Actinomycetes</taxon>
        <taxon>Pseudonocardiales</taxon>
        <taxon>Pseudonocardiaceae</taxon>
        <taxon>Lentzea</taxon>
    </lineage>
</organism>
<evidence type="ECO:0000256" key="1">
    <source>
        <dbReference type="SAM" id="Coils"/>
    </source>
</evidence>
<comment type="caution">
    <text evidence="2">The sequence shown here is derived from an EMBL/GenBank/DDBJ whole genome shotgun (WGS) entry which is preliminary data.</text>
</comment>
<dbReference type="RefSeq" id="WP_191300225.1">
    <property type="nucleotide sequence ID" value="NZ_BNAR01000006.1"/>
</dbReference>
<name>A0ABQ3MHI2_9PSEU</name>
<dbReference type="SUPFAM" id="SSF140453">
    <property type="entry name" value="EsxAB dimer-like"/>
    <property type="match status" value="1"/>
</dbReference>
<dbReference type="EMBL" id="BNAR01000006">
    <property type="protein sequence ID" value="GHH44118.1"/>
    <property type="molecule type" value="Genomic_DNA"/>
</dbReference>
<dbReference type="InterPro" id="IPR036689">
    <property type="entry name" value="ESAT-6-like_sf"/>
</dbReference>
<proteinExistence type="predicted"/>
<protein>
    <recommendedName>
        <fullName evidence="4">WXG100 family type VII secretion target</fullName>
    </recommendedName>
</protein>
<evidence type="ECO:0000313" key="2">
    <source>
        <dbReference type="EMBL" id="GHH44118.1"/>
    </source>
</evidence>
<dbReference type="Gene3D" id="1.10.287.1060">
    <property type="entry name" value="ESAT-6-like"/>
    <property type="match status" value="1"/>
</dbReference>
<keyword evidence="1" id="KW-0175">Coiled coil</keyword>
<dbReference type="Proteomes" id="UP000605568">
    <property type="component" value="Unassembled WGS sequence"/>
</dbReference>
<gene>
    <name evidence="2" type="ORF">GCM10017774_43120</name>
</gene>
<reference evidence="3" key="1">
    <citation type="journal article" date="2019" name="Int. J. Syst. Evol. Microbiol.">
        <title>The Global Catalogue of Microorganisms (GCM) 10K type strain sequencing project: providing services to taxonomists for standard genome sequencing and annotation.</title>
        <authorList>
            <consortium name="The Broad Institute Genomics Platform"/>
            <consortium name="The Broad Institute Genome Sequencing Center for Infectious Disease"/>
            <person name="Wu L."/>
            <person name="Ma J."/>
        </authorList>
    </citation>
    <scope>NUCLEOTIDE SEQUENCE [LARGE SCALE GENOMIC DNA]</scope>
    <source>
        <strain evidence="3">CGMCC 4.7367</strain>
    </source>
</reference>
<evidence type="ECO:0000313" key="3">
    <source>
        <dbReference type="Proteomes" id="UP000605568"/>
    </source>
</evidence>